<comment type="caution">
    <text evidence="10">The sequence shown here is derived from an EMBL/GenBank/DDBJ whole genome shotgun (WGS) entry which is preliminary data.</text>
</comment>
<accession>A0AAD8KIV3</accession>
<evidence type="ECO:0000259" key="9">
    <source>
        <dbReference type="Pfam" id="PF13359"/>
    </source>
</evidence>
<dbReference type="GO" id="GO:0004518">
    <property type="term" value="F:nuclease activity"/>
    <property type="evidence" value="ECO:0007669"/>
    <property type="project" value="UniProtKB-KW"/>
</dbReference>
<evidence type="ECO:0000313" key="11">
    <source>
        <dbReference type="Proteomes" id="UP001229421"/>
    </source>
</evidence>
<dbReference type="InterPro" id="IPR045249">
    <property type="entry name" value="HARBI1-like"/>
</dbReference>
<dbReference type="PANTHER" id="PTHR22930:SF278">
    <property type="entry name" value="MYB_SANT-LIKE DOMAIN, HARBINGER TRANSPOSASE-DERIVED NUCLEASE DOMAIN PROTEIN-RELATED"/>
    <property type="match status" value="1"/>
</dbReference>
<evidence type="ECO:0000256" key="4">
    <source>
        <dbReference type="ARBA" id="ARBA00022722"/>
    </source>
</evidence>
<feature type="region of interest" description="Disordered" evidence="8">
    <location>
        <begin position="76"/>
        <end position="95"/>
    </location>
</feature>
<dbReference type="PANTHER" id="PTHR22930">
    <property type="match status" value="1"/>
</dbReference>
<keyword evidence="4" id="KW-0540">Nuclease</keyword>
<evidence type="ECO:0000256" key="7">
    <source>
        <dbReference type="ARBA" id="ARBA00023242"/>
    </source>
</evidence>
<reference evidence="10" key="1">
    <citation type="journal article" date="2023" name="bioRxiv">
        <title>Improved chromosome-level genome assembly for marigold (Tagetes erecta).</title>
        <authorList>
            <person name="Jiang F."/>
            <person name="Yuan L."/>
            <person name="Wang S."/>
            <person name="Wang H."/>
            <person name="Xu D."/>
            <person name="Wang A."/>
            <person name="Fan W."/>
        </authorList>
    </citation>
    <scope>NUCLEOTIDE SEQUENCE</scope>
    <source>
        <strain evidence="10">WSJ</strain>
        <tissue evidence="10">Leaf</tissue>
    </source>
</reference>
<evidence type="ECO:0000256" key="1">
    <source>
        <dbReference type="ARBA" id="ARBA00001968"/>
    </source>
</evidence>
<evidence type="ECO:0000256" key="6">
    <source>
        <dbReference type="ARBA" id="ARBA00022801"/>
    </source>
</evidence>
<dbReference type="InterPro" id="IPR027806">
    <property type="entry name" value="HARBI1_dom"/>
</dbReference>
<evidence type="ECO:0000256" key="2">
    <source>
        <dbReference type="ARBA" id="ARBA00004123"/>
    </source>
</evidence>
<name>A0AAD8KIV3_TARER</name>
<comment type="cofactor">
    <cofactor evidence="1">
        <name>a divalent metal cation</name>
        <dbReference type="ChEBI" id="CHEBI:60240"/>
    </cofactor>
</comment>
<proteinExistence type="inferred from homology"/>
<keyword evidence="11" id="KW-1185">Reference proteome</keyword>
<feature type="domain" description="DDE Tnp4" evidence="9">
    <location>
        <begin position="7"/>
        <end position="60"/>
    </location>
</feature>
<dbReference type="Pfam" id="PF13359">
    <property type="entry name" value="DDE_Tnp_4"/>
    <property type="match status" value="1"/>
</dbReference>
<dbReference type="GO" id="GO:0005634">
    <property type="term" value="C:nucleus"/>
    <property type="evidence" value="ECO:0007669"/>
    <property type="project" value="UniProtKB-SubCell"/>
</dbReference>
<protein>
    <recommendedName>
        <fullName evidence="9">DDE Tnp4 domain-containing protein</fullName>
    </recommendedName>
</protein>
<dbReference type="GO" id="GO:0046872">
    <property type="term" value="F:metal ion binding"/>
    <property type="evidence" value="ECO:0007669"/>
    <property type="project" value="UniProtKB-KW"/>
</dbReference>
<evidence type="ECO:0000256" key="8">
    <source>
        <dbReference type="SAM" id="MobiDB-lite"/>
    </source>
</evidence>
<dbReference type="Proteomes" id="UP001229421">
    <property type="component" value="Unassembled WGS sequence"/>
</dbReference>
<comment type="subcellular location">
    <subcellularLocation>
        <location evidence="2">Nucleus</location>
    </subcellularLocation>
</comment>
<evidence type="ECO:0000256" key="5">
    <source>
        <dbReference type="ARBA" id="ARBA00022723"/>
    </source>
</evidence>
<comment type="similarity">
    <text evidence="3">Belongs to the HARBI1 family.</text>
</comment>
<evidence type="ECO:0000313" key="10">
    <source>
        <dbReference type="EMBL" id="KAK1421167.1"/>
    </source>
</evidence>
<dbReference type="AlphaFoldDB" id="A0AAD8KIV3"/>
<keyword evidence="7" id="KW-0539">Nucleus</keyword>
<organism evidence="10 11">
    <name type="scientific">Tagetes erecta</name>
    <name type="common">African marigold</name>
    <dbReference type="NCBI Taxonomy" id="13708"/>
    <lineage>
        <taxon>Eukaryota</taxon>
        <taxon>Viridiplantae</taxon>
        <taxon>Streptophyta</taxon>
        <taxon>Embryophyta</taxon>
        <taxon>Tracheophyta</taxon>
        <taxon>Spermatophyta</taxon>
        <taxon>Magnoliopsida</taxon>
        <taxon>eudicotyledons</taxon>
        <taxon>Gunneridae</taxon>
        <taxon>Pentapetalae</taxon>
        <taxon>asterids</taxon>
        <taxon>campanulids</taxon>
        <taxon>Asterales</taxon>
        <taxon>Asteraceae</taxon>
        <taxon>Asteroideae</taxon>
        <taxon>Heliantheae alliance</taxon>
        <taxon>Tageteae</taxon>
        <taxon>Tagetes</taxon>
    </lineage>
</organism>
<dbReference type="EMBL" id="JAUHHV010000006">
    <property type="protein sequence ID" value="KAK1421167.1"/>
    <property type="molecule type" value="Genomic_DNA"/>
</dbReference>
<evidence type="ECO:0000256" key="3">
    <source>
        <dbReference type="ARBA" id="ARBA00006958"/>
    </source>
</evidence>
<keyword evidence="5" id="KW-0479">Metal-binding</keyword>
<dbReference type="GO" id="GO:0016787">
    <property type="term" value="F:hydrolase activity"/>
    <property type="evidence" value="ECO:0007669"/>
    <property type="project" value="UniProtKB-KW"/>
</dbReference>
<keyword evidence="6" id="KW-0378">Hydrolase</keyword>
<sequence>MRAPRRAKETFNYHHSSLRNIIERTFGVWKARWALLRDMHVNYTYKHQVSIVIASMAIHNFIRKVGRFDEAFNTAQQESYNPRQGRTSNEEVSATSNSDHNVLYMAAIRDIIAQDIMDS</sequence>
<gene>
    <name evidence="10" type="ORF">QVD17_23306</name>
</gene>